<dbReference type="EMBL" id="JAAOXG010000091">
    <property type="protein sequence ID" value="NNJ33197.1"/>
    <property type="molecule type" value="Genomic_DNA"/>
</dbReference>
<reference evidence="2 3" key="1">
    <citation type="submission" date="2020-03" db="EMBL/GenBank/DDBJ databases">
        <title>Genome Sequence of industrial isolate, B5A.</title>
        <authorList>
            <person name="Sharma S."/>
            <person name="Patil P.B."/>
            <person name="Korpole S."/>
        </authorList>
    </citation>
    <scope>NUCLEOTIDE SEQUENCE [LARGE SCALE GENOMIC DNA]</scope>
    <source>
        <strain evidence="2 3">PI-S10-B5A</strain>
    </source>
</reference>
<sequence>MMNTIVNEKMIPFKELEKKVYGYVCEMGQLIIQTILESYDEQLRESRNKKEFRCKGTRQTTIKTIMGEVEYNRNVYQTKDEAGRKAWVYLLDQELQMDKIGFFSTNLVEKIANVVTDNSFHTTAEIISSTSGQSISHGGAWLLVQRLGERISEEETAKVKEMDLTGGKGAKELKLLFEEMDGVWLKMQGKGHKKAPKQEMKVATMYEGWEDDGRSCSRLLGKTLIAGMEKSEEFHAKREARIRSIYNADEIEVRILNGDGGSWIKDPYEPDTVFQLDRFHIQQSIKKNIASPDAQKEIGRLFEEGKYDEMFEYILIYADSVESNDEKDKSSKKARELYQYLSNNKKGLVPWQRQRDDYPEAPEGMVYKNMGVQENQNCTTITLRMKEGRRRWSKNGANNMAKLLTSRENKELADTIEKYTDGMILAEPVQEILRSLSAAKAPKKDGKGNPYIDVLNHHMPILDALQTNARKIFRKAFCG</sequence>
<protein>
    <submittedName>
        <fullName evidence="2">ISLre2 family transposase</fullName>
    </submittedName>
</protein>
<comment type="similarity">
    <text evidence="1">Belongs to the UPF0236 family.</text>
</comment>
<name>A0ABX1W2B0_9FIRM</name>
<accession>A0ABX1W2B0</accession>
<keyword evidence="3" id="KW-1185">Reference proteome</keyword>
<gene>
    <name evidence="2" type="ORF">G9470_25930</name>
</gene>
<evidence type="ECO:0000313" key="2">
    <source>
        <dbReference type="EMBL" id="NNJ33197.1"/>
    </source>
</evidence>
<dbReference type="RefSeq" id="WP_170824213.1">
    <property type="nucleotide sequence ID" value="NZ_JAAOXG010000091.1"/>
</dbReference>
<evidence type="ECO:0000313" key="3">
    <source>
        <dbReference type="Proteomes" id="UP000539052"/>
    </source>
</evidence>
<dbReference type="Proteomes" id="UP000539052">
    <property type="component" value="Unassembled WGS sequence"/>
</dbReference>
<organism evidence="2 3">
    <name type="scientific">Lacrimispora defluvii</name>
    <dbReference type="NCBI Taxonomy" id="2719233"/>
    <lineage>
        <taxon>Bacteria</taxon>
        <taxon>Bacillati</taxon>
        <taxon>Bacillota</taxon>
        <taxon>Clostridia</taxon>
        <taxon>Lachnospirales</taxon>
        <taxon>Lachnospiraceae</taxon>
        <taxon>Lacrimispora</taxon>
    </lineage>
</organism>
<proteinExistence type="inferred from homology"/>
<dbReference type="Pfam" id="PF06782">
    <property type="entry name" value="UPF0236"/>
    <property type="match status" value="1"/>
</dbReference>
<dbReference type="InterPro" id="IPR009620">
    <property type="entry name" value="UPF0236"/>
</dbReference>
<comment type="caution">
    <text evidence="2">The sequence shown here is derived from an EMBL/GenBank/DDBJ whole genome shotgun (WGS) entry which is preliminary data.</text>
</comment>
<evidence type="ECO:0000256" key="1">
    <source>
        <dbReference type="ARBA" id="ARBA00006539"/>
    </source>
</evidence>
<dbReference type="NCBIfam" id="NF033529">
    <property type="entry name" value="transpos_ISLre2"/>
    <property type="match status" value="1"/>
</dbReference>